<sequence>MTGFSFAYLPARGPANAATVAYSQYVPLYNLRHSVFALRGIQGRYAQRRELSRIVDESSLFAQLPGANIDNNNNRQAQQAVVEERPQQQRNHRAQNSNTQNVLRRFLLGSVRSILGVQTNSSSPDELEGEFDHFRRRDPVTSLFDHDPSISRQGYLILQASMRGGMLL</sequence>
<dbReference type="EMBL" id="OZ019894">
    <property type="protein sequence ID" value="CAK9216200.1"/>
    <property type="molecule type" value="Genomic_DNA"/>
</dbReference>
<gene>
    <name evidence="1" type="ORF">CSSPTR1EN2_LOCUS13349</name>
</gene>
<proteinExistence type="predicted"/>
<evidence type="ECO:0000313" key="1">
    <source>
        <dbReference type="EMBL" id="CAK9216200.1"/>
    </source>
</evidence>
<protein>
    <submittedName>
        <fullName evidence="1">Uncharacterized protein</fullName>
    </submittedName>
</protein>
<name>A0ABP0UBE9_9BRYO</name>
<dbReference type="Proteomes" id="UP001497512">
    <property type="component" value="Chromosome 2"/>
</dbReference>
<accession>A0ABP0UBE9</accession>
<organism evidence="1 2">
    <name type="scientific">Sphagnum troendelagicum</name>
    <dbReference type="NCBI Taxonomy" id="128251"/>
    <lineage>
        <taxon>Eukaryota</taxon>
        <taxon>Viridiplantae</taxon>
        <taxon>Streptophyta</taxon>
        <taxon>Embryophyta</taxon>
        <taxon>Bryophyta</taxon>
        <taxon>Sphagnophytina</taxon>
        <taxon>Sphagnopsida</taxon>
        <taxon>Sphagnales</taxon>
        <taxon>Sphagnaceae</taxon>
        <taxon>Sphagnum</taxon>
    </lineage>
</organism>
<evidence type="ECO:0000313" key="2">
    <source>
        <dbReference type="Proteomes" id="UP001497512"/>
    </source>
</evidence>
<reference evidence="1" key="1">
    <citation type="submission" date="2024-02" db="EMBL/GenBank/DDBJ databases">
        <authorList>
            <consortium name="ELIXIR-Norway"/>
            <consortium name="Elixir Norway"/>
        </authorList>
    </citation>
    <scope>NUCLEOTIDE SEQUENCE</scope>
</reference>
<keyword evidence="2" id="KW-1185">Reference proteome</keyword>